<protein>
    <recommendedName>
        <fullName evidence="3">Helix-turn-helix domain-containing protein</fullName>
    </recommendedName>
</protein>
<comment type="caution">
    <text evidence="1">The sequence shown here is derived from an EMBL/GenBank/DDBJ whole genome shotgun (WGS) entry which is preliminary data.</text>
</comment>
<reference evidence="1" key="1">
    <citation type="journal article" date="2014" name="Int. J. Syst. Evol. Microbiol.">
        <title>Complete genome sequence of Corynebacterium casei LMG S-19264T (=DSM 44701T), isolated from a smear-ripened cheese.</title>
        <authorList>
            <consortium name="US DOE Joint Genome Institute (JGI-PGF)"/>
            <person name="Walter F."/>
            <person name="Albersmeier A."/>
            <person name="Kalinowski J."/>
            <person name="Ruckert C."/>
        </authorList>
    </citation>
    <scope>NUCLEOTIDE SEQUENCE</scope>
    <source>
        <strain evidence="1">KCTC 23714</strain>
    </source>
</reference>
<dbReference type="AlphaFoldDB" id="A0A918MIF5"/>
<dbReference type="EMBL" id="BMYQ01000001">
    <property type="protein sequence ID" value="GGW24196.1"/>
    <property type="molecule type" value="Genomic_DNA"/>
</dbReference>
<reference evidence="1" key="2">
    <citation type="submission" date="2020-09" db="EMBL/GenBank/DDBJ databases">
        <authorList>
            <person name="Sun Q."/>
            <person name="Kim S."/>
        </authorList>
    </citation>
    <scope>NUCLEOTIDE SEQUENCE</scope>
    <source>
        <strain evidence="1">KCTC 23714</strain>
    </source>
</reference>
<keyword evidence="2" id="KW-1185">Reference proteome</keyword>
<dbReference type="RefSeq" id="WP_189632647.1">
    <property type="nucleotide sequence ID" value="NZ_BMYQ01000001.1"/>
</dbReference>
<evidence type="ECO:0000313" key="2">
    <source>
        <dbReference type="Proteomes" id="UP000628984"/>
    </source>
</evidence>
<evidence type="ECO:0008006" key="3">
    <source>
        <dbReference type="Google" id="ProtNLM"/>
    </source>
</evidence>
<dbReference type="Proteomes" id="UP000628984">
    <property type="component" value="Unassembled WGS sequence"/>
</dbReference>
<gene>
    <name evidence="1" type="ORF">GCM10011452_09600</name>
</gene>
<organism evidence="1 2">
    <name type="scientific">Gemmobacter lanyuensis</name>
    <dbReference type="NCBI Taxonomy" id="1054497"/>
    <lineage>
        <taxon>Bacteria</taxon>
        <taxon>Pseudomonadati</taxon>
        <taxon>Pseudomonadota</taxon>
        <taxon>Alphaproteobacteria</taxon>
        <taxon>Rhodobacterales</taxon>
        <taxon>Paracoccaceae</taxon>
        <taxon>Gemmobacter</taxon>
    </lineage>
</organism>
<name>A0A918MIF5_9RHOB</name>
<accession>A0A918MIF5</accession>
<proteinExistence type="predicted"/>
<evidence type="ECO:0000313" key="1">
    <source>
        <dbReference type="EMBL" id="GGW24196.1"/>
    </source>
</evidence>
<sequence length="78" mass="8314">MGQQFVLIEAEALARIERQIAAISAKLEGATLTPAPEWCSIPAAAKRLGVSASTIRRKISLGQLEARGSGKTKQVRLV</sequence>